<protein>
    <recommendedName>
        <fullName evidence="1">DUF4216 domain-containing protein</fullName>
    </recommendedName>
</protein>
<evidence type="ECO:0000313" key="3">
    <source>
        <dbReference type="Proteomes" id="UP000187203"/>
    </source>
</evidence>
<reference evidence="3" key="1">
    <citation type="submission" date="2013-09" db="EMBL/GenBank/DDBJ databases">
        <title>Corchorus olitorius genome sequencing.</title>
        <authorList>
            <person name="Alam M."/>
            <person name="Haque M.S."/>
            <person name="Islam M.S."/>
            <person name="Emdad E.M."/>
            <person name="Islam M.M."/>
            <person name="Ahmed B."/>
            <person name="Halim A."/>
            <person name="Hossen Q.M.M."/>
            <person name="Hossain M.Z."/>
            <person name="Ahmed R."/>
            <person name="Khan M.M."/>
            <person name="Islam R."/>
            <person name="Rashid M.M."/>
            <person name="Khan S.A."/>
            <person name="Rahman M.S."/>
            <person name="Alam M."/>
            <person name="Yahiya A.S."/>
            <person name="Khan M.S."/>
            <person name="Azam M.S."/>
            <person name="Haque T."/>
            <person name="Lashkar M.Z.H."/>
            <person name="Akhand A.I."/>
            <person name="Morshed G."/>
            <person name="Roy S."/>
            <person name="Uddin K.S."/>
            <person name="Rabeya T."/>
            <person name="Hossain A.S."/>
            <person name="Chowdhury A."/>
            <person name="Snigdha A.R."/>
            <person name="Mortoza M.S."/>
            <person name="Matin S.A."/>
            <person name="Hoque S.M.E."/>
            <person name="Islam M.K."/>
            <person name="Roy D.K."/>
            <person name="Haider R."/>
            <person name="Moosa M.M."/>
            <person name="Elias S.M."/>
            <person name="Hasan A.M."/>
            <person name="Jahan S."/>
            <person name="Shafiuddin M."/>
            <person name="Mahmood N."/>
            <person name="Shommy N.S."/>
        </authorList>
    </citation>
    <scope>NUCLEOTIDE SEQUENCE [LARGE SCALE GENOMIC DNA]</scope>
    <source>
        <strain evidence="3">cv. O-4</strain>
    </source>
</reference>
<evidence type="ECO:0000259" key="1">
    <source>
        <dbReference type="Pfam" id="PF13952"/>
    </source>
</evidence>
<dbReference type="InterPro" id="IPR025312">
    <property type="entry name" value="DUF4216"/>
</dbReference>
<dbReference type="EMBL" id="AWUE01016661">
    <property type="protein sequence ID" value="OMO89812.1"/>
    <property type="molecule type" value="Genomic_DNA"/>
</dbReference>
<name>A0A1R3J4S3_9ROSI</name>
<dbReference type="AlphaFoldDB" id="A0A1R3J4S3"/>
<feature type="domain" description="DUF4216" evidence="1">
    <location>
        <begin position="176"/>
        <end position="243"/>
    </location>
</feature>
<dbReference type="PANTHER" id="PTHR48258">
    <property type="entry name" value="DUF4218 DOMAIN-CONTAINING PROTEIN-RELATED"/>
    <property type="match status" value="1"/>
</dbReference>
<organism evidence="2 3">
    <name type="scientific">Corchorus olitorius</name>
    <dbReference type="NCBI Taxonomy" id="93759"/>
    <lineage>
        <taxon>Eukaryota</taxon>
        <taxon>Viridiplantae</taxon>
        <taxon>Streptophyta</taxon>
        <taxon>Embryophyta</taxon>
        <taxon>Tracheophyta</taxon>
        <taxon>Spermatophyta</taxon>
        <taxon>Magnoliopsida</taxon>
        <taxon>eudicotyledons</taxon>
        <taxon>Gunneridae</taxon>
        <taxon>Pentapetalae</taxon>
        <taxon>rosids</taxon>
        <taxon>malvids</taxon>
        <taxon>Malvales</taxon>
        <taxon>Malvaceae</taxon>
        <taxon>Grewioideae</taxon>
        <taxon>Apeibeae</taxon>
        <taxon>Corchorus</taxon>
    </lineage>
</organism>
<accession>A0A1R3J4S3</accession>
<dbReference type="OrthoDB" id="1658854at2759"/>
<evidence type="ECO:0000313" key="2">
    <source>
        <dbReference type="EMBL" id="OMO89812.1"/>
    </source>
</evidence>
<dbReference type="PANTHER" id="PTHR48258:SF4">
    <property type="entry name" value="DUF4216 DOMAIN-CONTAINING PROTEIN"/>
    <property type="match status" value="1"/>
</dbReference>
<comment type="caution">
    <text evidence="2">The sequence shown here is derived from an EMBL/GenBank/DDBJ whole genome shotgun (WGS) entry which is preliminary data.</text>
</comment>
<dbReference type="Pfam" id="PF13952">
    <property type="entry name" value="DUF4216"/>
    <property type="match status" value="1"/>
</dbReference>
<keyword evidence="3" id="KW-1185">Reference proteome</keyword>
<dbReference type="Proteomes" id="UP000187203">
    <property type="component" value="Unassembled WGS sequence"/>
</dbReference>
<gene>
    <name evidence="2" type="ORF">COLO4_19578</name>
</gene>
<sequence>MSFFANHFFQQNLTSKRLRARRNDEGVNDQIFRHFSIFNHPGRGQGQEKHSWLSGDEVHVAQTYILRNCEEAQPILQMFLTHLQQYDDGLIDLMVDKHFAEWFPGFVHNPANHVNDPLLKSLAWGPAKQVTTWSACFINGYNFHTLQHGAGKATMNSGVCVRSSSGDFYGVLDEIIQLEYGSEARNFIVLFKCTWIDPDKGMKVHGKYGLVDINRKRMYRKNDPFILAQQAIQVYYADYPSLKRDKVDLRAVFHMKARSTIEARWQEKDVLAYQMDEVEAVPTLELEPINQF</sequence>
<proteinExistence type="predicted"/>